<comment type="caution">
    <text evidence="1">The sequence shown here is derived from an EMBL/GenBank/DDBJ whole genome shotgun (WGS) entry which is preliminary data.</text>
</comment>
<organism evidence="1 2">
    <name type="scientific">Clostridium oceanicum</name>
    <dbReference type="NCBI Taxonomy" id="1543"/>
    <lineage>
        <taxon>Bacteria</taxon>
        <taxon>Bacillati</taxon>
        <taxon>Bacillota</taxon>
        <taxon>Clostridia</taxon>
        <taxon>Eubacteriales</taxon>
        <taxon>Clostridiaceae</taxon>
        <taxon>Clostridium</taxon>
    </lineage>
</organism>
<evidence type="ECO:0000313" key="2">
    <source>
        <dbReference type="Proteomes" id="UP001501510"/>
    </source>
</evidence>
<proteinExistence type="predicted"/>
<keyword evidence="2" id="KW-1185">Reference proteome</keyword>
<gene>
    <name evidence="1" type="ORF">GCM10008906_09430</name>
</gene>
<reference evidence="1 2" key="1">
    <citation type="journal article" date="2019" name="Int. J. Syst. Evol. Microbiol.">
        <title>The Global Catalogue of Microorganisms (GCM) 10K type strain sequencing project: providing services to taxonomists for standard genome sequencing and annotation.</title>
        <authorList>
            <consortium name="The Broad Institute Genomics Platform"/>
            <consortium name="The Broad Institute Genome Sequencing Center for Infectious Disease"/>
            <person name="Wu L."/>
            <person name="Ma J."/>
        </authorList>
    </citation>
    <scope>NUCLEOTIDE SEQUENCE [LARGE SCALE GENOMIC DNA]</scope>
    <source>
        <strain evidence="1 2">JCM 1407</strain>
    </source>
</reference>
<dbReference type="EMBL" id="BAAACG010000006">
    <property type="protein sequence ID" value="GAA0735570.1"/>
    <property type="molecule type" value="Genomic_DNA"/>
</dbReference>
<protein>
    <submittedName>
        <fullName evidence="1">Uncharacterized protein</fullName>
    </submittedName>
</protein>
<accession>A0ABN1JC35</accession>
<dbReference type="Proteomes" id="UP001501510">
    <property type="component" value="Unassembled WGS sequence"/>
</dbReference>
<name>A0ABN1JC35_9CLOT</name>
<dbReference type="RefSeq" id="WP_343759365.1">
    <property type="nucleotide sequence ID" value="NZ_BAAACG010000006.1"/>
</dbReference>
<sequence>MWIRSQSKEVLSESKQIIVEGKEIIDQGYLRLGTYESKDRAIEVLNMIEDRIMNGSRFDEIQNGRRKTRDFVFQMPEV</sequence>
<evidence type="ECO:0000313" key="1">
    <source>
        <dbReference type="EMBL" id="GAA0735570.1"/>
    </source>
</evidence>